<reference evidence="3" key="1">
    <citation type="submission" date="2018-07" db="EMBL/GenBank/DDBJ databases">
        <authorList>
            <person name="Quirk P.G."/>
            <person name="Krulwich T.A."/>
        </authorList>
    </citation>
    <scope>NUCLEOTIDE SEQUENCE</scope>
</reference>
<dbReference type="SMART" id="SM00595">
    <property type="entry name" value="MADF"/>
    <property type="match status" value="1"/>
</dbReference>
<evidence type="ECO:0000259" key="2">
    <source>
        <dbReference type="PROSITE" id="PS51029"/>
    </source>
</evidence>
<dbReference type="GO" id="GO:0005667">
    <property type="term" value="C:transcription regulator complex"/>
    <property type="evidence" value="ECO:0007669"/>
    <property type="project" value="TreeGrafter"/>
</dbReference>
<sequence length="626" mass="72515">MSDKFKNLCRLCLQQDPEFNIYEDKIGTKITALLSDKMSNKDLDTVFDATKFIKLIKEHGILWNSKLPKFFSSTAAKREAWLKIAKKMYPSENLDIKLESELDEIVNTFCSKWKTLRDGYTRERKRVQLSNGYVPQYIYYDDLLFLGDRQSRAPKRQSGGQSVRNQPKKRFKSHSVFLKNEDEIQIVDEEDYDESVTEPEQEQDSYYETEEHLVPEETEFVPKVDEDKDNLLLALAQRIAKEQTMIEIGSEPCELPSKICRGCRLNLEKLYIFRIRSLDTDLKLRQKIYGIETLKDRISDSISFLKENDSDFNEHDYGEKSIGGRPFGLKTSVNTSEEEYASIEKTVRQALNQNNYYGQFVLKIEDIDANGLRKIRVIKENGANVIMKIRMPDIPNIKKPETTKPDETLKKILAKCENIETNQERMSKSVSRTEKAVHVISTIVQTSKSASSPSNIEFIDFVEQDDPKGDYAPFELPINTISDLWRLNSRITDPEVREAMNLEMLKIEAQPGIKVIGRVVRAVIDKDLLGQLCWSGKVKVEHKYLKTDDRLMLSKMKNLVDYLFEVCKSKEDTTNHVFLQTVMNIIRKARFKVKDNSYTELAEFGEEYLNDDEVTPDYVEEGEIDG</sequence>
<dbReference type="GO" id="GO:0005634">
    <property type="term" value="C:nucleus"/>
    <property type="evidence" value="ECO:0007669"/>
    <property type="project" value="InterPro"/>
</dbReference>
<dbReference type="VEuPathDB" id="VectorBase:CSON013115"/>
<feature type="region of interest" description="Disordered" evidence="1">
    <location>
        <begin position="188"/>
        <end position="210"/>
    </location>
</feature>
<feature type="domain" description="MADF" evidence="2">
    <location>
        <begin position="51"/>
        <end position="151"/>
    </location>
</feature>
<dbReference type="InterPro" id="IPR039353">
    <property type="entry name" value="TF_Adf1"/>
</dbReference>
<organism evidence="3">
    <name type="scientific">Culicoides sonorensis</name>
    <name type="common">Biting midge</name>
    <dbReference type="NCBI Taxonomy" id="179676"/>
    <lineage>
        <taxon>Eukaryota</taxon>
        <taxon>Metazoa</taxon>
        <taxon>Ecdysozoa</taxon>
        <taxon>Arthropoda</taxon>
        <taxon>Hexapoda</taxon>
        <taxon>Insecta</taxon>
        <taxon>Pterygota</taxon>
        <taxon>Neoptera</taxon>
        <taxon>Endopterygota</taxon>
        <taxon>Diptera</taxon>
        <taxon>Nematocera</taxon>
        <taxon>Chironomoidea</taxon>
        <taxon>Ceratopogonidae</taxon>
        <taxon>Ceratopogoninae</taxon>
        <taxon>Culicoides</taxon>
        <taxon>Monoculicoides</taxon>
    </lineage>
</organism>
<dbReference type="PANTHER" id="PTHR12243:SF67">
    <property type="entry name" value="COREPRESSOR OF PANGOLIN, ISOFORM A-RELATED"/>
    <property type="match status" value="1"/>
</dbReference>
<name>A0A336MJ67_CULSO</name>
<dbReference type="PROSITE" id="PS51029">
    <property type="entry name" value="MADF"/>
    <property type="match status" value="1"/>
</dbReference>
<evidence type="ECO:0000256" key="1">
    <source>
        <dbReference type="SAM" id="MobiDB-lite"/>
    </source>
</evidence>
<protein>
    <submittedName>
        <fullName evidence="3">CSON013115 protein</fullName>
    </submittedName>
</protein>
<evidence type="ECO:0000313" key="3">
    <source>
        <dbReference type="EMBL" id="SSX26108.1"/>
    </source>
</evidence>
<dbReference type="AlphaFoldDB" id="A0A336MJ67"/>
<accession>A0A336MJ67</accession>
<feature type="compositionally biased region" description="Acidic residues" evidence="1">
    <location>
        <begin position="188"/>
        <end position="208"/>
    </location>
</feature>
<dbReference type="InterPro" id="IPR012934">
    <property type="entry name" value="Znf_AD"/>
</dbReference>
<dbReference type="InterPro" id="IPR006578">
    <property type="entry name" value="MADF-dom"/>
</dbReference>
<dbReference type="SMART" id="SM00868">
    <property type="entry name" value="zf-AD"/>
    <property type="match status" value="1"/>
</dbReference>
<dbReference type="Pfam" id="PF10545">
    <property type="entry name" value="MADF_DNA_bdg"/>
    <property type="match status" value="1"/>
</dbReference>
<proteinExistence type="predicted"/>
<dbReference type="GO" id="GO:0006357">
    <property type="term" value="P:regulation of transcription by RNA polymerase II"/>
    <property type="evidence" value="ECO:0007669"/>
    <property type="project" value="TreeGrafter"/>
</dbReference>
<dbReference type="EMBL" id="UFQT01000650">
    <property type="protein sequence ID" value="SSX26108.1"/>
    <property type="molecule type" value="Genomic_DNA"/>
</dbReference>
<dbReference type="PANTHER" id="PTHR12243">
    <property type="entry name" value="MADF DOMAIN TRANSCRIPTION FACTOR"/>
    <property type="match status" value="1"/>
</dbReference>
<dbReference type="GO" id="GO:0008270">
    <property type="term" value="F:zinc ion binding"/>
    <property type="evidence" value="ECO:0007669"/>
    <property type="project" value="InterPro"/>
</dbReference>
<gene>
    <name evidence="3" type="primary">CSON013115</name>
</gene>